<gene>
    <name evidence="2" type="ORF">F4559_003623</name>
</gene>
<accession>A0A7W7T487</accession>
<feature type="compositionally biased region" description="Basic and acidic residues" evidence="1">
    <location>
        <begin position="95"/>
        <end position="109"/>
    </location>
</feature>
<dbReference type="EMBL" id="JACHJS010000001">
    <property type="protein sequence ID" value="MBB4966264.1"/>
    <property type="molecule type" value="Genomic_DNA"/>
</dbReference>
<name>A0A7W7T487_9PSEU</name>
<protein>
    <submittedName>
        <fullName evidence="2">Uncharacterized protein</fullName>
    </submittedName>
</protein>
<evidence type="ECO:0000313" key="2">
    <source>
        <dbReference type="EMBL" id="MBB4966264.1"/>
    </source>
</evidence>
<evidence type="ECO:0000256" key="1">
    <source>
        <dbReference type="SAM" id="MobiDB-lite"/>
    </source>
</evidence>
<dbReference type="Proteomes" id="UP000542674">
    <property type="component" value="Unassembled WGS sequence"/>
</dbReference>
<organism evidence="2 3">
    <name type="scientific">Saccharothrix violaceirubra</name>
    <dbReference type="NCBI Taxonomy" id="413306"/>
    <lineage>
        <taxon>Bacteria</taxon>
        <taxon>Bacillati</taxon>
        <taxon>Actinomycetota</taxon>
        <taxon>Actinomycetes</taxon>
        <taxon>Pseudonocardiales</taxon>
        <taxon>Pseudonocardiaceae</taxon>
        <taxon>Saccharothrix</taxon>
    </lineage>
</organism>
<proteinExistence type="predicted"/>
<keyword evidence="3" id="KW-1185">Reference proteome</keyword>
<evidence type="ECO:0000313" key="3">
    <source>
        <dbReference type="Proteomes" id="UP000542674"/>
    </source>
</evidence>
<sequence length="336" mass="36525">MTVIDDHAAGKASGTWWGDLIRVLDAVRPGGSVAATVDDVAELLGLTVIRGDTPTPEPPEPRPSDPSAPPVAESGPAEDLSVPPLPPELSGRQAARNDRERTGREHNEEEVVGGALRRQWREEPPPMPWTEADKLGTATVDRLRRALPHTPLLRDGVLAGIVGALVARPVADGEIDVERLVEVLAHGRPVAVLPRRVRHSLRFGAHLLLDRGEAMFPFRRDQDDLEHAVGAVVGRTSRTTARFVTSPFEAGKEALPQRGRPVLVLSGFGIGGAHADPADWARYARRVRSRGSRLVGLVPFPEHRFPGWLRRTMPVVTWDRSTTVGAVHRAVARRPG</sequence>
<feature type="region of interest" description="Disordered" evidence="1">
    <location>
        <begin position="49"/>
        <end position="132"/>
    </location>
</feature>
<dbReference type="RefSeq" id="WP_184670151.1">
    <property type="nucleotide sequence ID" value="NZ_BAABAI010000026.1"/>
</dbReference>
<reference evidence="2 3" key="1">
    <citation type="submission" date="2020-08" db="EMBL/GenBank/DDBJ databases">
        <title>Sequencing the genomes of 1000 actinobacteria strains.</title>
        <authorList>
            <person name="Klenk H.-P."/>
        </authorList>
    </citation>
    <scope>NUCLEOTIDE SEQUENCE [LARGE SCALE GENOMIC DNA]</scope>
    <source>
        <strain evidence="2 3">DSM 45084</strain>
    </source>
</reference>
<comment type="caution">
    <text evidence="2">The sequence shown here is derived from an EMBL/GenBank/DDBJ whole genome shotgun (WGS) entry which is preliminary data.</text>
</comment>
<dbReference type="AlphaFoldDB" id="A0A7W7T487"/>